<accession>A0A4Y9NWE4</accession>
<protein>
    <recommendedName>
        <fullName evidence="1">DUF6362 domain-containing protein</fullName>
    </recommendedName>
</protein>
<dbReference type="AlphaFoldDB" id="A0A4Y9NWE4"/>
<dbReference type="EMBL" id="SPQS01000016">
    <property type="protein sequence ID" value="TFV71687.1"/>
    <property type="molecule type" value="Genomic_DNA"/>
</dbReference>
<evidence type="ECO:0000313" key="3">
    <source>
        <dbReference type="Proteomes" id="UP000297700"/>
    </source>
</evidence>
<dbReference type="Pfam" id="PF19889">
    <property type="entry name" value="DUF6362"/>
    <property type="match status" value="1"/>
</dbReference>
<dbReference type="Proteomes" id="UP000297700">
    <property type="component" value="Unassembled WGS sequence"/>
</dbReference>
<proteinExistence type="predicted"/>
<dbReference type="RefSeq" id="WP_135165966.1">
    <property type="nucleotide sequence ID" value="NZ_SPQS01000016.1"/>
</dbReference>
<dbReference type="InterPro" id="IPR045942">
    <property type="entry name" value="DUF6362"/>
</dbReference>
<organism evidence="2 3">
    <name type="scientific">Bradyrhizobium frederickii</name>
    <dbReference type="NCBI Taxonomy" id="2560054"/>
    <lineage>
        <taxon>Bacteria</taxon>
        <taxon>Pseudomonadati</taxon>
        <taxon>Pseudomonadota</taxon>
        <taxon>Alphaproteobacteria</taxon>
        <taxon>Hyphomicrobiales</taxon>
        <taxon>Nitrobacteraceae</taxon>
        <taxon>Bradyrhizobium</taxon>
    </lineage>
</organism>
<reference evidence="2 3" key="1">
    <citation type="submission" date="2019-03" db="EMBL/GenBank/DDBJ databases">
        <title>Bradyrhizobium strains diversity.</title>
        <authorList>
            <person name="Urquiaga M.C.O."/>
            <person name="Hungria M."/>
            <person name="Delamuta J.R.M."/>
            <person name="Klepa M.S."/>
        </authorList>
    </citation>
    <scope>NUCLEOTIDE SEQUENCE [LARGE SCALE GENOMIC DNA]</scope>
    <source>
        <strain evidence="2 3">CNPSo 3426</strain>
    </source>
</reference>
<gene>
    <name evidence="2" type="ORF">E4K64_25505</name>
</gene>
<comment type="caution">
    <text evidence="2">The sequence shown here is derived from an EMBL/GenBank/DDBJ whole genome shotgun (WGS) entry which is preliminary data.</text>
</comment>
<name>A0A4Y9NWE4_9BRAD</name>
<evidence type="ECO:0000313" key="2">
    <source>
        <dbReference type="EMBL" id="TFV71687.1"/>
    </source>
</evidence>
<feature type="domain" description="DUF6362" evidence="1">
    <location>
        <begin position="36"/>
        <end position="126"/>
    </location>
</feature>
<sequence length="203" mass="22747">MSNRLHASLKAAVKRSIVVMDAMLDPERRFLRPASAMASLWAQAIDQAEEAYGYSQTRVRFVPSAREIAQADTVAAWLSWLARTKGRECIRLLTSWAREMPIWKIAQFERCSERSVHNRIDRLIAAILAEFGGPALAVGIPEMNERPGRAHPPNFMVERPMESDGSGVLHARVWIGGVGFMKNGKRLRNGQEKISERMLAHAG</sequence>
<evidence type="ECO:0000259" key="1">
    <source>
        <dbReference type="Pfam" id="PF19889"/>
    </source>
</evidence>